<protein>
    <submittedName>
        <fullName evidence="1">Uncharacterized protein</fullName>
    </submittedName>
</protein>
<dbReference type="EMBL" id="GBRH01238692">
    <property type="protein sequence ID" value="JAD59203.1"/>
    <property type="molecule type" value="Transcribed_RNA"/>
</dbReference>
<proteinExistence type="predicted"/>
<name>A0A0A9BAM4_ARUDO</name>
<accession>A0A0A9BAM4</accession>
<organism evidence="1">
    <name type="scientific">Arundo donax</name>
    <name type="common">Giant reed</name>
    <name type="synonym">Donax arundinaceus</name>
    <dbReference type="NCBI Taxonomy" id="35708"/>
    <lineage>
        <taxon>Eukaryota</taxon>
        <taxon>Viridiplantae</taxon>
        <taxon>Streptophyta</taxon>
        <taxon>Embryophyta</taxon>
        <taxon>Tracheophyta</taxon>
        <taxon>Spermatophyta</taxon>
        <taxon>Magnoliopsida</taxon>
        <taxon>Liliopsida</taxon>
        <taxon>Poales</taxon>
        <taxon>Poaceae</taxon>
        <taxon>PACMAD clade</taxon>
        <taxon>Arundinoideae</taxon>
        <taxon>Arundineae</taxon>
        <taxon>Arundo</taxon>
    </lineage>
</organism>
<reference evidence="1" key="1">
    <citation type="submission" date="2014-09" db="EMBL/GenBank/DDBJ databases">
        <authorList>
            <person name="Magalhaes I.L.F."/>
            <person name="Oliveira U."/>
            <person name="Santos F.R."/>
            <person name="Vidigal T.H.D.A."/>
            <person name="Brescovit A.D."/>
            <person name="Santos A.J."/>
        </authorList>
    </citation>
    <scope>NUCLEOTIDE SEQUENCE</scope>
    <source>
        <tissue evidence="1">Shoot tissue taken approximately 20 cm above the soil surface</tissue>
    </source>
</reference>
<sequence>MHWLQTCNP</sequence>
<evidence type="ECO:0000313" key="1">
    <source>
        <dbReference type="EMBL" id="JAD59203.1"/>
    </source>
</evidence>
<reference evidence="1" key="2">
    <citation type="journal article" date="2015" name="Data Brief">
        <title>Shoot transcriptome of the giant reed, Arundo donax.</title>
        <authorList>
            <person name="Barrero R.A."/>
            <person name="Guerrero F.D."/>
            <person name="Moolhuijzen P."/>
            <person name="Goolsby J.A."/>
            <person name="Tidwell J."/>
            <person name="Bellgard S.E."/>
            <person name="Bellgard M.I."/>
        </authorList>
    </citation>
    <scope>NUCLEOTIDE SEQUENCE</scope>
    <source>
        <tissue evidence="1">Shoot tissue taken approximately 20 cm above the soil surface</tissue>
    </source>
</reference>